<dbReference type="Gene3D" id="1.10.260.40">
    <property type="entry name" value="lambda repressor-like DNA-binding domains"/>
    <property type="match status" value="1"/>
</dbReference>
<dbReference type="Pfam" id="PF07022">
    <property type="entry name" value="Phage_CI_repr"/>
    <property type="match status" value="1"/>
</dbReference>
<accession>A0A7W2F9E3</accession>
<evidence type="ECO:0000313" key="2">
    <source>
        <dbReference type="EMBL" id="MBA5687581.1"/>
    </source>
</evidence>
<name>A0A7W2F9E3_9BURK</name>
<dbReference type="Proteomes" id="UP000573499">
    <property type="component" value="Unassembled WGS sequence"/>
</dbReference>
<dbReference type="InterPro" id="IPR010744">
    <property type="entry name" value="Phage_CI_N"/>
</dbReference>
<sequence>MDGENYHPELLLDRLLSILNITSDVELSRQLGVSAQAISKMRTRRRGVSRMVLVRMHDISGLSIDTLRILLGEPSCAGNEKTVCMGTPI</sequence>
<feature type="domain" description="Bacteriophage CI repressor N-terminal" evidence="1">
    <location>
        <begin position="12"/>
        <end position="67"/>
    </location>
</feature>
<dbReference type="AlphaFoldDB" id="A0A7W2F9E3"/>
<organism evidence="2 3">
    <name type="scientific">Rugamonas apoptosis</name>
    <dbReference type="NCBI Taxonomy" id="2758570"/>
    <lineage>
        <taxon>Bacteria</taxon>
        <taxon>Pseudomonadati</taxon>
        <taxon>Pseudomonadota</taxon>
        <taxon>Betaproteobacteria</taxon>
        <taxon>Burkholderiales</taxon>
        <taxon>Oxalobacteraceae</taxon>
        <taxon>Telluria group</taxon>
        <taxon>Rugamonas</taxon>
    </lineage>
</organism>
<dbReference type="GO" id="GO:0003677">
    <property type="term" value="F:DNA binding"/>
    <property type="evidence" value="ECO:0007669"/>
    <property type="project" value="InterPro"/>
</dbReference>
<dbReference type="InterPro" id="IPR010982">
    <property type="entry name" value="Lambda_DNA-bd_dom_sf"/>
</dbReference>
<evidence type="ECO:0000259" key="1">
    <source>
        <dbReference type="Pfam" id="PF07022"/>
    </source>
</evidence>
<dbReference type="GO" id="GO:0045892">
    <property type="term" value="P:negative regulation of DNA-templated transcription"/>
    <property type="evidence" value="ECO:0007669"/>
    <property type="project" value="InterPro"/>
</dbReference>
<reference evidence="2 3" key="1">
    <citation type="submission" date="2020-07" db="EMBL/GenBank/DDBJ databases">
        <title>Novel species isolated from subtropical streams in China.</title>
        <authorList>
            <person name="Lu H."/>
        </authorList>
    </citation>
    <scope>NUCLEOTIDE SEQUENCE [LARGE SCALE GENOMIC DNA]</scope>
    <source>
        <strain evidence="2 3">LX47W</strain>
    </source>
</reference>
<dbReference type="EMBL" id="JACEZU010000004">
    <property type="protein sequence ID" value="MBA5687581.1"/>
    <property type="molecule type" value="Genomic_DNA"/>
</dbReference>
<dbReference type="SUPFAM" id="SSF47413">
    <property type="entry name" value="lambda repressor-like DNA-binding domains"/>
    <property type="match status" value="1"/>
</dbReference>
<protein>
    <submittedName>
        <fullName evidence="2">Helix-turn-helix transcriptional regulator</fullName>
    </submittedName>
</protein>
<gene>
    <name evidence="2" type="ORF">H3H39_11035</name>
</gene>
<evidence type="ECO:0000313" key="3">
    <source>
        <dbReference type="Proteomes" id="UP000573499"/>
    </source>
</evidence>
<proteinExistence type="predicted"/>
<keyword evidence="3" id="KW-1185">Reference proteome</keyword>
<comment type="caution">
    <text evidence="2">The sequence shown here is derived from an EMBL/GenBank/DDBJ whole genome shotgun (WGS) entry which is preliminary data.</text>
</comment>